<dbReference type="Pfam" id="PF07238">
    <property type="entry name" value="PilZ"/>
    <property type="match status" value="1"/>
</dbReference>
<gene>
    <name evidence="3" type="ORF">KQI42_06695</name>
</gene>
<keyword evidence="3" id="KW-0282">Flagellum</keyword>
<proteinExistence type="predicted"/>
<keyword evidence="4" id="KW-1185">Reference proteome</keyword>
<dbReference type="InterPro" id="IPR009875">
    <property type="entry name" value="PilZ_domain"/>
</dbReference>
<feature type="domain" description="PilZ" evidence="1">
    <location>
        <begin position="101"/>
        <end position="210"/>
    </location>
</feature>
<dbReference type="Pfam" id="PF12945">
    <property type="entry name" value="PilZNR"/>
    <property type="match status" value="1"/>
</dbReference>
<keyword evidence="3" id="KW-0969">Cilium</keyword>
<evidence type="ECO:0000259" key="1">
    <source>
        <dbReference type="Pfam" id="PF07238"/>
    </source>
</evidence>
<dbReference type="InterPro" id="IPR009926">
    <property type="entry name" value="T3SS_YcgR_PilZN"/>
</dbReference>
<sequence>MKMQSDLFNIGSKIEIERIGDDKNLLYPSQILDIIDEKNFLISGPIYKNNLVLLHKEEDIYLFYIIENKGKYSFKAKVLERDYTSIYKLKVQRISKINRIQQREFFRFPVCLQVKKEYLAKDGKKIINIKENCETKDISGNGMKLLCNFKHSVGDKVRCSIKIYHKEIKVEGQVLRVGEIDAFNYKYSLGITFTDIDEDERELIIKFIFEQQRIMRDKGLI</sequence>
<organism evidence="3 4">
    <name type="scientific">Tissierella simiarum</name>
    <dbReference type="NCBI Taxonomy" id="2841534"/>
    <lineage>
        <taxon>Bacteria</taxon>
        <taxon>Bacillati</taxon>
        <taxon>Bacillota</taxon>
        <taxon>Tissierellia</taxon>
        <taxon>Tissierellales</taxon>
        <taxon>Tissierellaceae</taxon>
        <taxon>Tissierella</taxon>
    </lineage>
</organism>
<keyword evidence="3" id="KW-0966">Cell projection</keyword>
<feature type="domain" description="Type III secretion system flagellar brake protein YcgR PilZN" evidence="2">
    <location>
        <begin position="9"/>
        <end position="87"/>
    </location>
</feature>
<evidence type="ECO:0000259" key="2">
    <source>
        <dbReference type="Pfam" id="PF12945"/>
    </source>
</evidence>
<evidence type="ECO:0000313" key="3">
    <source>
        <dbReference type="EMBL" id="MBU5437687.1"/>
    </source>
</evidence>
<evidence type="ECO:0000313" key="4">
    <source>
        <dbReference type="Proteomes" id="UP000749471"/>
    </source>
</evidence>
<reference evidence="3 4" key="1">
    <citation type="submission" date="2021-06" db="EMBL/GenBank/DDBJ databases">
        <authorList>
            <person name="Sun Q."/>
            <person name="Li D."/>
        </authorList>
    </citation>
    <scope>NUCLEOTIDE SEQUENCE [LARGE SCALE GENOMIC DNA]</scope>
    <source>
        <strain evidence="3 4">MSJ-40</strain>
    </source>
</reference>
<protein>
    <submittedName>
        <fullName evidence="3">Flagellar brake protein</fullName>
    </submittedName>
</protein>
<name>A0ABS6E448_9FIRM</name>
<dbReference type="EMBL" id="JAHLPM010000004">
    <property type="protein sequence ID" value="MBU5437687.1"/>
    <property type="molecule type" value="Genomic_DNA"/>
</dbReference>
<dbReference type="RefSeq" id="WP_216518030.1">
    <property type="nucleotide sequence ID" value="NZ_JAHLPM010000004.1"/>
</dbReference>
<comment type="caution">
    <text evidence="3">The sequence shown here is derived from an EMBL/GenBank/DDBJ whole genome shotgun (WGS) entry which is preliminary data.</text>
</comment>
<accession>A0ABS6E448</accession>
<dbReference type="Proteomes" id="UP000749471">
    <property type="component" value="Unassembled WGS sequence"/>
</dbReference>